<dbReference type="InterPro" id="IPR027417">
    <property type="entry name" value="P-loop_NTPase"/>
</dbReference>
<keyword evidence="2" id="KW-1185">Reference proteome</keyword>
<gene>
    <name evidence="1" type="ORF">A8806_12048</name>
</gene>
<reference evidence="1 2" key="1">
    <citation type="submission" date="2018-05" db="EMBL/GenBank/DDBJ databases">
        <title>The Hungate 1000. A catalogue of reference genomes from the rumen microbiome.</title>
        <authorList>
            <person name="Kelly W."/>
        </authorList>
    </citation>
    <scope>NUCLEOTIDE SEQUENCE [LARGE SCALE GENOMIC DNA]</scope>
    <source>
        <strain evidence="1 2">NLAE-zl-C242</strain>
    </source>
</reference>
<accession>A0A2Y9BK81</accession>
<protein>
    <submittedName>
        <fullName evidence="1">Cytidylate kinase</fullName>
    </submittedName>
</protein>
<comment type="caution">
    <text evidence="1">The sequence shown here is derived from an EMBL/GenBank/DDBJ whole genome shotgun (WGS) entry which is preliminary data.</text>
</comment>
<dbReference type="AlphaFoldDB" id="A0A2Y9BK81"/>
<keyword evidence="1" id="KW-0418">Kinase</keyword>
<keyword evidence="1" id="KW-0808">Transferase</keyword>
<organism evidence="1 2">
    <name type="scientific">Faecalicatena orotica</name>
    <dbReference type="NCBI Taxonomy" id="1544"/>
    <lineage>
        <taxon>Bacteria</taxon>
        <taxon>Bacillati</taxon>
        <taxon>Bacillota</taxon>
        <taxon>Clostridia</taxon>
        <taxon>Lachnospirales</taxon>
        <taxon>Lachnospiraceae</taxon>
        <taxon>Faecalicatena</taxon>
    </lineage>
</organism>
<dbReference type="SUPFAM" id="SSF52540">
    <property type="entry name" value="P-loop containing nucleoside triphosphate hydrolases"/>
    <property type="match status" value="1"/>
</dbReference>
<dbReference type="GO" id="GO:0016301">
    <property type="term" value="F:kinase activity"/>
    <property type="evidence" value="ECO:0007669"/>
    <property type="project" value="UniProtKB-KW"/>
</dbReference>
<dbReference type="EMBL" id="QGDL01000020">
    <property type="protein sequence ID" value="PWJ21479.1"/>
    <property type="molecule type" value="Genomic_DNA"/>
</dbReference>
<sequence>MTEHTIITIGRQFGSGGHEIGNRLAERLDIPLYDHNLIRMAAKELKVSDEEASRVDETILGKFLSAYVVGTGDYTAFMGTDVYGTPLSDRMYETQTGIIKKLADRSSCIFVGRCADYVLGDYSNCINVFIYSYKEDRIRRISNIYKLTEKQAWDKIKKVDKERKLYYEAHTGREWGSAESHEMVFNVSLMGVDSVVDALEAIYRTWEGRK</sequence>
<dbReference type="Pfam" id="PF13189">
    <property type="entry name" value="Cytidylate_kin2"/>
    <property type="match status" value="1"/>
</dbReference>
<evidence type="ECO:0000313" key="2">
    <source>
        <dbReference type="Proteomes" id="UP000245845"/>
    </source>
</evidence>
<dbReference type="RefSeq" id="WP_109733682.1">
    <property type="nucleotide sequence ID" value="NZ_BAAACK010000021.1"/>
</dbReference>
<evidence type="ECO:0000313" key="1">
    <source>
        <dbReference type="EMBL" id="PWJ21479.1"/>
    </source>
</evidence>
<dbReference type="OrthoDB" id="9781180at2"/>
<name>A0A2Y9BK81_9FIRM</name>
<dbReference type="Proteomes" id="UP000245845">
    <property type="component" value="Unassembled WGS sequence"/>
</dbReference>
<proteinExistence type="predicted"/>
<dbReference type="Gene3D" id="3.40.50.300">
    <property type="entry name" value="P-loop containing nucleotide triphosphate hydrolases"/>
    <property type="match status" value="1"/>
</dbReference>